<feature type="compositionally biased region" description="Polar residues" evidence="1">
    <location>
        <begin position="1"/>
        <end position="17"/>
    </location>
</feature>
<evidence type="ECO:0000313" key="2">
    <source>
        <dbReference type="EMBL" id="KAF6324904.1"/>
    </source>
</evidence>
<feature type="region of interest" description="Disordered" evidence="1">
    <location>
        <begin position="1"/>
        <end position="22"/>
    </location>
</feature>
<proteinExistence type="predicted"/>
<sequence>MYIESFSQLTNPGSRQEGQGYMGGKRRIGQGEASFEASCQFQTDSCTFLLAAPRGSFSSPEDTFLLLLTQSLPGHILLFLQPLANGKAKLADIMIRCERRVRMASIRGSGSTPGCHEAWRRDGVCKSLMVPALEMRRARFLNLSSRRPSLTQGPLPGGMCQCCQPSLLQK</sequence>
<dbReference type="Proteomes" id="UP000527355">
    <property type="component" value="Unassembled WGS sequence"/>
</dbReference>
<keyword evidence="3" id="KW-1185">Reference proteome</keyword>
<name>A0A7J7VIB4_MYOMY</name>
<reference evidence="2 3" key="1">
    <citation type="journal article" date="2020" name="Nature">
        <title>Six reference-quality genomes reveal evolution of bat adaptations.</title>
        <authorList>
            <person name="Jebb D."/>
            <person name="Huang Z."/>
            <person name="Pippel M."/>
            <person name="Hughes G.M."/>
            <person name="Lavrichenko K."/>
            <person name="Devanna P."/>
            <person name="Winkler S."/>
            <person name="Jermiin L.S."/>
            <person name="Skirmuntt E.C."/>
            <person name="Katzourakis A."/>
            <person name="Burkitt-Gray L."/>
            <person name="Ray D.A."/>
            <person name="Sullivan K.A.M."/>
            <person name="Roscito J.G."/>
            <person name="Kirilenko B.M."/>
            <person name="Davalos L.M."/>
            <person name="Corthals A.P."/>
            <person name="Power M.L."/>
            <person name="Jones G."/>
            <person name="Ransome R.D."/>
            <person name="Dechmann D.K.N."/>
            <person name="Locatelli A.G."/>
            <person name="Puechmaille S.J."/>
            <person name="Fedrigo O."/>
            <person name="Jarvis E.D."/>
            <person name="Hiller M."/>
            <person name="Vernes S.C."/>
            <person name="Myers E.W."/>
            <person name="Teeling E.C."/>
        </authorList>
    </citation>
    <scope>NUCLEOTIDE SEQUENCE [LARGE SCALE GENOMIC DNA]</scope>
    <source>
        <strain evidence="2">MMyoMyo1</strain>
        <tissue evidence="2">Flight muscle</tissue>
    </source>
</reference>
<dbReference type="EMBL" id="JABWUV010000010">
    <property type="protein sequence ID" value="KAF6324904.1"/>
    <property type="molecule type" value="Genomic_DNA"/>
</dbReference>
<evidence type="ECO:0000256" key="1">
    <source>
        <dbReference type="SAM" id="MobiDB-lite"/>
    </source>
</evidence>
<accession>A0A7J7VIB4</accession>
<dbReference type="AlphaFoldDB" id="A0A7J7VIB4"/>
<organism evidence="2 3">
    <name type="scientific">Myotis myotis</name>
    <name type="common">Greater mouse-eared bat</name>
    <name type="synonym">Vespertilio myotis</name>
    <dbReference type="NCBI Taxonomy" id="51298"/>
    <lineage>
        <taxon>Eukaryota</taxon>
        <taxon>Metazoa</taxon>
        <taxon>Chordata</taxon>
        <taxon>Craniata</taxon>
        <taxon>Vertebrata</taxon>
        <taxon>Euteleostomi</taxon>
        <taxon>Mammalia</taxon>
        <taxon>Eutheria</taxon>
        <taxon>Laurasiatheria</taxon>
        <taxon>Chiroptera</taxon>
        <taxon>Yangochiroptera</taxon>
        <taxon>Vespertilionidae</taxon>
        <taxon>Myotis</taxon>
    </lineage>
</organism>
<gene>
    <name evidence="2" type="ORF">mMyoMyo1_008355</name>
</gene>
<comment type="caution">
    <text evidence="2">The sequence shown here is derived from an EMBL/GenBank/DDBJ whole genome shotgun (WGS) entry which is preliminary data.</text>
</comment>
<protein>
    <submittedName>
        <fullName evidence="2">Uncharacterized protein</fullName>
    </submittedName>
</protein>
<evidence type="ECO:0000313" key="3">
    <source>
        <dbReference type="Proteomes" id="UP000527355"/>
    </source>
</evidence>